<sequence>MVVSTEIDVVLARMRGSLVSGAGREPSDDLLLETVRRFWQNLEVTSFRDAYLLSAGLCIPHMPNGLCVLEDRPRFKAVLDGVDGWSARPNAFRRCYQGLMKSYFTYDALGDAAPAAGRQNWKSLREYLRDHNGRIHDKNVNPDWVAMAIGNKQLFGESPCDPYVEALLQGDAGAIDHLCEELGIAKASWFLRELVLAQIRGATKLGDGQFKVLLPRMLELLGSNDVLRDRGLVMLLDRYAKVPGLHLHQQLRDFSVLWWGNPWLPSNETRWGGVVPEARTMVGDWLKLEFIETFFTKLAEDGMGDRRRMEFWKRYVKAIDHIEFALGSTARSASDRDFVALRKKMTGLIRHLDASGTNNAFIMTMGDLVAVEFSGLGNALYGYDARTTIPFDTIEPLRLSKYDHNSLKQKERSILWLTHHDGTNGWSKWEYNFEAKLRQEFHIEPGVPAPQTRQAIRRRADAFSKQSYERSSTDSAWSADSKPLPSYTRFELNKLAVRESLRVDDKTSQGGSLWVRTDASDEHIANALTRWGFHHKPGKGWWK</sequence>
<name>A0A6S7ABW0_9BURK</name>
<gene>
    <name evidence="2" type="ORF">LMG3441_03981</name>
</gene>
<accession>A0A6S7ABW0</accession>
<dbReference type="AlphaFoldDB" id="A0A6S7ABW0"/>
<feature type="domain" description="Zorya protein ZorC EH" evidence="1">
    <location>
        <begin position="9"/>
        <end position="429"/>
    </location>
</feature>
<evidence type="ECO:0000313" key="3">
    <source>
        <dbReference type="Proteomes" id="UP000494269"/>
    </source>
</evidence>
<keyword evidence="3" id="KW-1185">Reference proteome</keyword>
<reference evidence="2 3" key="1">
    <citation type="submission" date="2020-04" db="EMBL/GenBank/DDBJ databases">
        <authorList>
            <person name="De Canck E."/>
        </authorList>
    </citation>
    <scope>NUCLEOTIDE SEQUENCE [LARGE SCALE GENOMIC DNA]</scope>
    <source>
        <strain evidence="2 3">LMG 3441</strain>
    </source>
</reference>
<evidence type="ECO:0000313" key="2">
    <source>
        <dbReference type="EMBL" id="CAB3723030.1"/>
    </source>
</evidence>
<proteinExistence type="predicted"/>
<evidence type="ECO:0000259" key="1">
    <source>
        <dbReference type="Pfam" id="PF15611"/>
    </source>
</evidence>
<dbReference type="Proteomes" id="UP000494269">
    <property type="component" value="Unassembled WGS sequence"/>
</dbReference>
<protein>
    <recommendedName>
        <fullName evidence="1">Zorya protein ZorC EH domain-containing protein</fullName>
    </recommendedName>
</protein>
<dbReference type="InterPro" id="IPR028943">
    <property type="entry name" value="ZorC_EH_Signature_dom"/>
</dbReference>
<dbReference type="Pfam" id="PF15611">
    <property type="entry name" value="EH_Signature"/>
    <property type="match status" value="1"/>
</dbReference>
<organism evidence="2 3">
    <name type="scientific">Achromobacter kerstersii</name>
    <dbReference type="NCBI Taxonomy" id="1353890"/>
    <lineage>
        <taxon>Bacteria</taxon>
        <taxon>Pseudomonadati</taxon>
        <taxon>Pseudomonadota</taxon>
        <taxon>Betaproteobacteria</taxon>
        <taxon>Burkholderiales</taxon>
        <taxon>Alcaligenaceae</taxon>
        <taxon>Achromobacter</taxon>
    </lineage>
</organism>
<dbReference type="EMBL" id="CADIJQ010000007">
    <property type="protein sequence ID" value="CAB3723030.1"/>
    <property type="molecule type" value="Genomic_DNA"/>
</dbReference>